<feature type="domain" description="Peptidoglycan beta-N-acetylmuramidase NamZ C-terminal" evidence="2">
    <location>
        <begin position="266"/>
        <end position="402"/>
    </location>
</feature>
<dbReference type="Pfam" id="PF07075">
    <property type="entry name" value="NamZ_N"/>
    <property type="match status" value="1"/>
</dbReference>
<proteinExistence type="predicted"/>
<dbReference type="Gene3D" id="3.40.50.12170">
    <property type="entry name" value="Uncharacterised protein PF07075, DUF1343"/>
    <property type="match status" value="1"/>
</dbReference>
<gene>
    <name evidence="3" type="ORF">FKX85_11690</name>
</gene>
<dbReference type="InterPro" id="IPR008302">
    <property type="entry name" value="NamZ"/>
</dbReference>
<feature type="domain" description="Peptidoglycan beta-N-acetylmuramidase NamZ N-terminal" evidence="1">
    <location>
        <begin position="60"/>
        <end position="260"/>
    </location>
</feature>
<protein>
    <submittedName>
        <fullName evidence="3">DUF1343 domain-containing protein</fullName>
    </submittedName>
</protein>
<dbReference type="PIRSF" id="PIRSF016719">
    <property type="entry name" value="UCP016719"/>
    <property type="match status" value="1"/>
</dbReference>
<dbReference type="InterPro" id="IPR048503">
    <property type="entry name" value="NamZ_C"/>
</dbReference>
<sequence length="403" mass="45194">MKQLKLILLLIFFPTFLGSWNISGSLLAKEVATGHRILAPILPGADQPEKYLPLLKDKKVGLVANQTSVLTQKGNQHLVDFLLENDIAVQKIFVPEHGFRGNADAGEVIKNDTDKETGIPLVSLYGSNKKPSEEALMDIDILIFDFQDVGLRFYTYISTMHYVMEACAEQGKPMIILDRPNPNGDYIDGPVLDPAYKSFVGMHPIPVVHGLTVGELAQMINGEGWLKKQVKADITVIPVANWDHSQHYSLPIKPSPNLPNDVSIRLYPSLCFFEGTDISVGRGTYFPFQVYGAPASKYGEFTFTPESINGMSKHPPHEGKTCYGADLRETPLSHQFTLKYLLEMYQKSGGGQQFFNNFFDKLAGTDQLRKDILAGKSEKEIKAGWQDKLKIYRAMREKYLLYK</sequence>
<evidence type="ECO:0000313" key="3">
    <source>
        <dbReference type="EMBL" id="QDH79660.1"/>
    </source>
</evidence>
<organism evidence="3 4">
    <name type="scientific">Echinicola soli</name>
    <dbReference type="NCBI Taxonomy" id="2591634"/>
    <lineage>
        <taxon>Bacteria</taxon>
        <taxon>Pseudomonadati</taxon>
        <taxon>Bacteroidota</taxon>
        <taxon>Cytophagia</taxon>
        <taxon>Cytophagales</taxon>
        <taxon>Cyclobacteriaceae</taxon>
        <taxon>Echinicola</taxon>
    </lineage>
</organism>
<evidence type="ECO:0000259" key="1">
    <source>
        <dbReference type="Pfam" id="PF07075"/>
    </source>
</evidence>
<dbReference type="Gene3D" id="3.90.1150.140">
    <property type="match status" value="1"/>
</dbReference>
<name>A0A514CIQ7_9BACT</name>
<reference evidence="3 4" key="1">
    <citation type="submission" date="2019-06" db="EMBL/GenBank/DDBJ databases">
        <title>Echinicola alkalisoli sp. nov. isolated from saline soil.</title>
        <authorList>
            <person name="Sun J.-Q."/>
            <person name="Xu L."/>
        </authorList>
    </citation>
    <scope>NUCLEOTIDE SEQUENCE [LARGE SCALE GENOMIC DNA]</scope>
    <source>
        <strain evidence="3 4">LN3S3</strain>
    </source>
</reference>
<evidence type="ECO:0000313" key="4">
    <source>
        <dbReference type="Proteomes" id="UP000316614"/>
    </source>
</evidence>
<accession>A0A514CIQ7</accession>
<dbReference type="PANTHER" id="PTHR42915">
    <property type="entry name" value="HYPOTHETICAL 460 KDA PROTEIN IN FEUA-SIGW INTERGENIC REGION [PRECURSOR]"/>
    <property type="match status" value="1"/>
</dbReference>
<dbReference type="EMBL" id="CP041253">
    <property type="protein sequence ID" value="QDH79660.1"/>
    <property type="molecule type" value="Genomic_DNA"/>
</dbReference>
<keyword evidence="4" id="KW-1185">Reference proteome</keyword>
<dbReference type="InterPro" id="IPR048502">
    <property type="entry name" value="NamZ_N"/>
</dbReference>
<dbReference type="Pfam" id="PF20732">
    <property type="entry name" value="NamZ_C"/>
    <property type="match status" value="1"/>
</dbReference>
<dbReference type="KEGG" id="echi:FKX85_11690"/>
<dbReference type="OrthoDB" id="9801061at2"/>
<dbReference type="PANTHER" id="PTHR42915:SF1">
    <property type="entry name" value="PEPTIDOGLYCAN BETA-N-ACETYLMURAMIDASE NAMZ"/>
    <property type="match status" value="1"/>
</dbReference>
<evidence type="ECO:0000259" key="2">
    <source>
        <dbReference type="Pfam" id="PF20732"/>
    </source>
</evidence>
<dbReference type="AlphaFoldDB" id="A0A514CIQ7"/>
<dbReference type="Proteomes" id="UP000316614">
    <property type="component" value="Chromosome"/>
</dbReference>
<dbReference type="GO" id="GO:0033922">
    <property type="term" value="F:peptidoglycan beta-N-acetylmuramidase activity"/>
    <property type="evidence" value="ECO:0007669"/>
    <property type="project" value="InterPro"/>
</dbReference>
<dbReference type="RefSeq" id="WP_141614902.1">
    <property type="nucleotide sequence ID" value="NZ_CP041253.1"/>
</dbReference>